<feature type="non-terminal residue" evidence="1">
    <location>
        <position position="102"/>
    </location>
</feature>
<sequence length="102" mass="11356">FHESNLMCPSNLSTVVAPSLVWQPSTSADHTAAIIDAQHANKTIQCFITHAFYSNVSSNKFTMTREYRGGGAQPQRASIFGVDRAKDWDDFFSKYGVEEPPK</sequence>
<dbReference type="Gene3D" id="1.10.555.10">
    <property type="entry name" value="Rho GTPase activation protein"/>
    <property type="match status" value="1"/>
</dbReference>
<dbReference type="Proteomes" id="UP000054047">
    <property type="component" value="Unassembled WGS sequence"/>
</dbReference>
<evidence type="ECO:0000313" key="2">
    <source>
        <dbReference type="Proteomes" id="UP000054047"/>
    </source>
</evidence>
<dbReference type="SUPFAM" id="SSF48350">
    <property type="entry name" value="GTPase activation domain, GAP"/>
    <property type="match status" value="1"/>
</dbReference>
<evidence type="ECO:0000313" key="1">
    <source>
        <dbReference type="EMBL" id="KIH49439.1"/>
    </source>
</evidence>
<feature type="non-terminal residue" evidence="1">
    <location>
        <position position="1"/>
    </location>
</feature>
<accession>A0A0C2FS05</accession>
<name>A0A0C2FS05_9BILA</name>
<proteinExistence type="predicted"/>
<reference evidence="1 2" key="1">
    <citation type="submission" date="2013-12" db="EMBL/GenBank/DDBJ databases">
        <title>Draft genome of the parsitic nematode Ancylostoma duodenale.</title>
        <authorList>
            <person name="Mitreva M."/>
        </authorList>
    </citation>
    <scope>NUCLEOTIDE SEQUENCE [LARGE SCALE GENOMIC DNA]</scope>
    <source>
        <strain evidence="1 2">Zhejiang</strain>
    </source>
</reference>
<dbReference type="AlphaFoldDB" id="A0A0C2FS05"/>
<gene>
    <name evidence="1" type="ORF">ANCDUO_20486</name>
</gene>
<dbReference type="InterPro" id="IPR008936">
    <property type="entry name" value="Rho_GTPase_activation_prot"/>
</dbReference>
<protein>
    <submittedName>
        <fullName evidence="1">Uncharacterized protein</fullName>
    </submittedName>
</protein>
<dbReference type="EMBL" id="KN753449">
    <property type="protein sequence ID" value="KIH49439.1"/>
    <property type="molecule type" value="Genomic_DNA"/>
</dbReference>
<organism evidence="1 2">
    <name type="scientific">Ancylostoma duodenale</name>
    <dbReference type="NCBI Taxonomy" id="51022"/>
    <lineage>
        <taxon>Eukaryota</taxon>
        <taxon>Metazoa</taxon>
        <taxon>Ecdysozoa</taxon>
        <taxon>Nematoda</taxon>
        <taxon>Chromadorea</taxon>
        <taxon>Rhabditida</taxon>
        <taxon>Rhabditina</taxon>
        <taxon>Rhabditomorpha</taxon>
        <taxon>Strongyloidea</taxon>
        <taxon>Ancylostomatidae</taxon>
        <taxon>Ancylostomatinae</taxon>
        <taxon>Ancylostoma</taxon>
    </lineage>
</organism>
<keyword evidence="2" id="KW-1185">Reference proteome</keyword>